<feature type="domain" description="BppU N-terminal" evidence="2">
    <location>
        <begin position="18"/>
        <end position="152"/>
    </location>
</feature>
<proteinExistence type="predicted"/>
<protein>
    <recommendedName>
        <fullName evidence="2">BppU N-terminal domain-containing protein</fullName>
    </recommendedName>
</protein>
<reference evidence="3 4" key="1">
    <citation type="submission" date="2016-12" db="EMBL/GenBank/DDBJ databases">
        <authorList>
            <person name="Song W.-J."/>
            <person name="Kurnit D.M."/>
        </authorList>
    </citation>
    <scope>NUCLEOTIDE SEQUENCE [LARGE SCALE GENOMIC DNA]</scope>
    <source>
        <strain evidence="3 4">CGB1038-1_S1</strain>
    </source>
</reference>
<evidence type="ECO:0000259" key="2">
    <source>
        <dbReference type="Pfam" id="PF10651"/>
    </source>
</evidence>
<dbReference type="InterPro" id="IPR018913">
    <property type="entry name" value="BppU_N"/>
</dbReference>
<feature type="coiled-coil region" evidence="1">
    <location>
        <begin position="185"/>
        <end position="233"/>
    </location>
</feature>
<dbReference type="EMBL" id="MSTR01000011">
    <property type="protein sequence ID" value="ONN42069.1"/>
    <property type="molecule type" value="Genomic_DNA"/>
</dbReference>
<organism evidence="3 4">
    <name type="scientific">Enterococcus mundtii</name>
    <dbReference type="NCBI Taxonomy" id="53346"/>
    <lineage>
        <taxon>Bacteria</taxon>
        <taxon>Bacillati</taxon>
        <taxon>Bacillota</taxon>
        <taxon>Bacilli</taxon>
        <taxon>Lactobacillales</taxon>
        <taxon>Enterococcaceae</taxon>
        <taxon>Enterococcus</taxon>
    </lineage>
</organism>
<evidence type="ECO:0000256" key="1">
    <source>
        <dbReference type="SAM" id="Coils"/>
    </source>
</evidence>
<gene>
    <name evidence="3" type="ORF">BTN92_11135</name>
</gene>
<keyword evidence="1" id="KW-0175">Coiled coil</keyword>
<comment type="caution">
    <text evidence="3">The sequence shown here is derived from an EMBL/GenBank/DDBJ whole genome shotgun (WGS) entry which is preliminary data.</text>
</comment>
<dbReference type="Gene3D" id="2.60.40.3350">
    <property type="match status" value="1"/>
</dbReference>
<evidence type="ECO:0000313" key="4">
    <source>
        <dbReference type="Proteomes" id="UP000189299"/>
    </source>
</evidence>
<dbReference type="Pfam" id="PF10651">
    <property type="entry name" value="BppU_N"/>
    <property type="match status" value="1"/>
</dbReference>
<dbReference type="RefSeq" id="WP_077151764.1">
    <property type="nucleotide sequence ID" value="NZ_CABMMO010000011.1"/>
</dbReference>
<accession>A0A1V2UFG5</accession>
<dbReference type="Proteomes" id="UP000189299">
    <property type="component" value="Unassembled WGS sequence"/>
</dbReference>
<name>A0A1V2UFG5_ENTMU</name>
<dbReference type="AlphaFoldDB" id="A0A1V2UFG5"/>
<sequence>MRKTANIHIPTKPVSRATEVTGFTFKSYDKNAGVLRFEIKNQDGSPTDLLGATVRLFMYIYQAEEKKEFPIFENQIITESYMQGIVKYPIPDMLLSYEGKVDANIYIDFPDGSHTDNLAFTFNIEKSVIDGDVQLNGEYYFKDFKQLLEGVEQEATDAVNTALENVDKTIQTANEKINNFVTRATEDIEETVEEVTVQLQETKDEIDNISKNTASLQDDLTVLEGKMNETNQQLGDLGNLKRMYSNSIDFGNYDYSGNPNLLPPVSAQNFTLGTGGTATDGDEGEIIFTLDGSNTFIRHNTTQRMPAVLPGETYTISAEIKFHSDIVGDVSNLRFTLNYLPGGAVSLETARPIVDTSRDKWIQLSRTQIPNFSTTPPAQWYLALQDVVTANRITGTISLRNLKIEKGSAVTADQPNLLIAPYQISKIPLNENLGNKSVTYPYTTNEARLYDYNNDENWIPNQPYVLRIKTHNRPTAGIDVFLGRYSGVNSVGRMQSVEALTDVYELKFTPTEDKILPSNPSGLLIMQEPAREPISMKFEWLKIEKGDTATPPITSYKYFGEGLKDSNNPNDYSWDITPEHTETELNDSVTLSDPQEVPALKNFTGGLQTEGKEVATKEDTREITYSGTATVPTNLTNNISEIVYVFRRKGSIVTFFARVNVTSANELTSLPNILALPNGFKMSQEISTGVRLVPIDVQPLYLHETNRRDCAALVEGTNLRFGSLRGGNHYLSGVWLTDDDWPEN</sequence>
<evidence type="ECO:0000313" key="3">
    <source>
        <dbReference type="EMBL" id="ONN42069.1"/>
    </source>
</evidence>
<dbReference type="OrthoDB" id="2193377at2"/>